<reference evidence="2" key="1">
    <citation type="submission" date="2016-11" db="UniProtKB">
        <authorList>
            <consortium name="WormBaseParasite"/>
        </authorList>
    </citation>
    <scope>IDENTIFICATION</scope>
</reference>
<accession>A0A1I7Z877</accession>
<protein>
    <submittedName>
        <fullName evidence="2">Uncharacterized protein</fullName>
    </submittedName>
</protein>
<name>A0A1I7Z877_9BILA</name>
<keyword evidence="1" id="KW-1185">Reference proteome</keyword>
<evidence type="ECO:0000313" key="1">
    <source>
        <dbReference type="Proteomes" id="UP000095287"/>
    </source>
</evidence>
<organism evidence="1 2">
    <name type="scientific">Steinernema glaseri</name>
    <dbReference type="NCBI Taxonomy" id="37863"/>
    <lineage>
        <taxon>Eukaryota</taxon>
        <taxon>Metazoa</taxon>
        <taxon>Ecdysozoa</taxon>
        <taxon>Nematoda</taxon>
        <taxon>Chromadorea</taxon>
        <taxon>Rhabditida</taxon>
        <taxon>Tylenchina</taxon>
        <taxon>Panagrolaimomorpha</taxon>
        <taxon>Strongyloidoidea</taxon>
        <taxon>Steinernematidae</taxon>
        <taxon>Steinernema</taxon>
    </lineage>
</organism>
<sequence length="89" mass="10128">MHSGGNNLLQGCSASVEREPTAALKMETPLFVYLQEQRLHDGYLSDVIVPLFCSWPLRALFAYAFNKIDNVVYGCELQRHLKKPMCCHL</sequence>
<proteinExistence type="predicted"/>
<evidence type="ECO:0000313" key="2">
    <source>
        <dbReference type="WBParaSite" id="L893_g23896.t1"/>
    </source>
</evidence>
<dbReference type="WBParaSite" id="L893_g23896.t1">
    <property type="protein sequence ID" value="L893_g23896.t1"/>
    <property type="gene ID" value="L893_g23896"/>
</dbReference>
<dbReference type="Proteomes" id="UP000095287">
    <property type="component" value="Unplaced"/>
</dbReference>
<dbReference type="AlphaFoldDB" id="A0A1I7Z877"/>